<evidence type="ECO:0008006" key="4">
    <source>
        <dbReference type="Google" id="ProtNLM"/>
    </source>
</evidence>
<feature type="compositionally biased region" description="Basic residues" evidence="1">
    <location>
        <begin position="395"/>
        <end position="406"/>
    </location>
</feature>
<protein>
    <recommendedName>
        <fullName evidence="4">Neuroguidin</fullName>
    </recommendedName>
</protein>
<dbReference type="AlphaFoldDB" id="A0A2A9NLQ6"/>
<dbReference type="PANTHER" id="PTHR13237:SF9">
    <property type="entry name" value="NEUROGUIDIN"/>
    <property type="match status" value="1"/>
</dbReference>
<accession>A0A2A9NLQ6</accession>
<dbReference type="GO" id="GO:0032040">
    <property type="term" value="C:small-subunit processome"/>
    <property type="evidence" value="ECO:0007669"/>
    <property type="project" value="TreeGrafter"/>
</dbReference>
<dbReference type="STRING" id="703135.A0A2A9NLQ6"/>
<organism evidence="2 3">
    <name type="scientific">Amanita thiersii Skay4041</name>
    <dbReference type="NCBI Taxonomy" id="703135"/>
    <lineage>
        <taxon>Eukaryota</taxon>
        <taxon>Fungi</taxon>
        <taxon>Dikarya</taxon>
        <taxon>Basidiomycota</taxon>
        <taxon>Agaricomycotina</taxon>
        <taxon>Agaricomycetes</taxon>
        <taxon>Agaricomycetidae</taxon>
        <taxon>Agaricales</taxon>
        <taxon>Pluteineae</taxon>
        <taxon>Amanitaceae</taxon>
        <taxon>Amanita</taxon>
    </lineage>
</organism>
<feature type="region of interest" description="Disordered" evidence="1">
    <location>
        <begin position="320"/>
        <end position="406"/>
    </location>
</feature>
<dbReference type="Proteomes" id="UP000242287">
    <property type="component" value="Unassembled WGS sequence"/>
</dbReference>
<keyword evidence="3" id="KW-1185">Reference proteome</keyword>
<feature type="region of interest" description="Disordered" evidence="1">
    <location>
        <begin position="287"/>
        <end position="308"/>
    </location>
</feature>
<sequence>MEEPNSRQYEEFTNLINEMTDSFSSVRQVIQKLRKDEAALDTKAGISLLSLKHHILLSYLQSLLLVTSRRALGHSLTERTSKTEGGRQAFSDVERDVRGDGAGDLVDSMVEQRVVLEKIRVLEGRMTYQIEKLVKLAREPEGQKQGGEEGEILNDPLAFRPNPQNFMGADGGSGGDSDSSTGDANEDKNDGIYKPPRLAPVPYMDKPSSSNKKSLRTPIPSALRSLPLDPSRPHSESTTGLGSAPNLLSGRAAELKRMKEFEEENFSRLVMGKAEAKRRERDEADLALGSGFGGSGTGGGRYKRRAGGLDDEFGDVLRSIERRGGGRGGREGAGDGYEELRVKGRKGTVLDRSRRTVGNLDEGEGRNGYGEAEEGGRRKKARTRFEMERQSASKRLARARTKSRKT</sequence>
<gene>
    <name evidence="2" type="ORF">AMATHDRAFT_5594</name>
</gene>
<name>A0A2A9NLQ6_9AGAR</name>
<dbReference type="GO" id="GO:0000462">
    <property type="term" value="P:maturation of SSU-rRNA from tricistronic rRNA transcript (SSU-rRNA, 5.8S rRNA, LSU-rRNA)"/>
    <property type="evidence" value="ECO:0007669"/>
    <property type="project" value="TreeGrafter"/>
</dbReference>
<feature type="compositionally biased region" description="Gly residues" evidence="1">
    <location>
        <begin position="290"/>
        <end position="300"/>
    </location>
</feature>
<feature type="region of interest" description="Disordered" evidence="1">
    <location>
        <begin position="140"/>
        <end position="249"/>
    </location>
</feature>
<feature type="compositionally biased region" description="Basic and acidic residues" evidence="1">
    <location>
        <begin position="320"/>
        <end position="354"/>
    </location>
</feature>
<reference evidence="2 3" key="1">
    <citation type="submission" date="2014-02" db="EMBL/GenBank/DDBJ databases">
        <title>Transposable element dynamics among asymbiotic and ectomycorrhizal Amanita fungi.</title>
        <authorList>
            <consortium name="DOE Joint Genome Institute"/>
            <person name="Hess J."/>
            <person name="Skrede I."/>
            <person name="Wolfe B."/>
            <person name="LaButti K."/>
            <person name="Ohm R.A."/>
            <person name="Grigoriev I.V."/>
            <person name="Pringle A."/>
        </authorList>
    </citation>
    <scope>NUCLEOTIDE SEQUENCE [LARGE SCALE GENOMIC DNA]</scope>
    <source>
        <strain evidence="2 3">SKay4041</strain>
    </source>
</reference>
<evidence type="ECO:0000313" key="3">
    <source>
        <dbReference type="Proteomes" id="UP000242287"/>
    </source>
</evidence>
<evidence type="ECO:0000256" key="1">
    <source>
        <dbReference type="SAM" id="MobiDB-lite"/>
    </source>
</evidence>
<evidence type="ECO:0000313" key="2">
    <source>
        <dbReference type="EMBL" id="PFH48686.1"/>
    </source>
</evidence>
<proteinExistence type="predicted"/>
<dbReference type="OrthoDB" id="203440at2759"/>
<dbReference type="InterPro" id="IPR007146">
    <property type="entry name" value="Sas10/Utp3/C1D"/>
</dbReference>
<dbReference type="PANTHER" id="PTHR13237">
    <property type="entry name" value="SOMETHING ABOUT SILENCING PROTEIN 10-RELATED"/>
    <property type="match status" value="1"/>
</dbReference>
<dbReference type="Pfam" id="PF04000">
    <property type="entry name" value="Sas10_Utp3"/>
    <property type="match status" value="1"/>
</dbReference>
<dbReference type="EMBL" id="KZ302054">
    <property type="protein sequence ID" value="PFH48686.1"/>
    <property type="molecule type" value="Genomic_DNA"/>
</dbReference>